<name>A0A7V8VGA1_9BACT</name>
<gene>
    <name evidence="1" type="ORF">H0921_15220</name>
</gene>
<sequence length="253" mass="28812">MNRRFLTAEWRYLAMLNFEIDPDLLRPFVPPGTELDTWQGKTFISLVGFRFLRTRLLGIPIPFHRNFEEVNLRFYVRRHVGGESRRGVVFVKEIVPKWAIAVVARWVYNENYVACPMDSHIQLPDPARGQGGIVEYSWGKGAARNTLQAEFAGLPSYPVAGSLEEFIVEHYWGYVSQRSGAVLEYGVEHPPWRVWRATATRLECDVANCYGRPFVEVLGQEPRSALVAEGSAVTVFWGRQLPQQTAMPSNPAL</sequence>
<dbReference type="InterPro" id="IPR018644">
    <property type="entry name" value="DUF2071"/>
</dbReference>
<keyword evidence="2" id="KW-1185">Reference proteome</keyword>
<dbReference type="Pfam" id="PF09844">
    <property type="entry name" value="DUF2071"/>
    <property type="match status" value="1"/>
</dbReference>
<dbReference type="Proteomes" id="UP000542342">
    <property type="component" value="Unassembled WGS sequence"/>
</dbReference>
<evidence type="ECO:0000313" key="1">
    <source>
        <dbReference type="EMBL" id="MBA2227509.1"/>
    </source>
</evidence>
<dbReference type="PANTHER" id="PTHR39186:SF1">
    <property type="entry name" value="DUF2071 DOMAIN-CONTAINING PROTEIN"/>
    <property type="match status" value="1"/>
</dbReference>
<evidence type="ECO:0000313" key="2">
    <source>
        <dbReference type="Proteomes" id="UP000542342"/>
    </source>
</evidence>
<dbReference type="RefSeq" id="WP_194539377.1">
    <property type="nucleotide sequence ID" value="NZ_JACEFB010000015.1"/>
</dbReference>
<protein>
    <submittedName>
        <fullName evidence="1">DUF2071 domain-containing protein</fullName>
    </submittedName>
</protein>
<proteinExistence type="predicted"/>
<comment type="caution">
    <text evidence="1">The sequence shown here is derived from an EMBL/GenBank/DDBJ whole genome shotgun (WGS) entry which is preliminary data.</text>
</comment>
<reference evidence="1 2" key="1">
    <citation type="submission" date="2020-07" db="EMBL/GenBank/DDBJ databases">
        <title>Thermogemmata thermophila gen. nov., sp. nov., a novel moderate thermophilic planctomycete from a Kamchatka hot spring.</title>
        <authorList>
            <person name="Elcheninov A.G."/>
            <person name="Podosokorskaya O.A."/>
            <person name="Kovaleva O.L."/>
            <person name="Novikov A."/>
            <person name="Bonch-Osmolovskaya E.A."/>
            <person name="Toshchakov S.V."/>
            <person name="Kublanov I.V."/>
        </authorList>
    </citation>
    <scope>NUCLEOTIDE SEQUENCE [LARGE SCALE GENOMIC DNA]</scope>
    <source>
        <strain evidence="1 2">2918</strain>
    </source>
</reference>
<organism evidence="1 2">
    <name type="scientific">Thermogemmata fonticola</name>
    <dbReference type="NCBI Taxonomy" id="2755323"/>
    <lineage>
        <taxon>Bacteria</taxon>
        <taxon>Pseudomonadati</taxon>
        <taxon>Planctomycetota</taxon>
        <taxon>Planctomycetia</taxon>
        <taxon>Gemmatales</taxon>
        <taxon>Gemmataceae</taxon>
        <taxon>Thermogemmata</taxon>
    </lineage>
</organism>
<dbReference type="AlphaFoldDB" id="A0A7V8VGA1"/>
<dbReference type="PANTHER" id="PTHR39186">
    <property type="entry name" value="DUF2071 FAMILY PROTEIN"/>
    <property type="match status" value="1"/>
</dbReference>
<dbReference type="EMBL" id="JACEFB010000015">
    <property type="protein sequence ID" value="MBA2227509.1"/>
    <property type="molecule type" value="Genomic_DNA"/>
</dbReference>
<accession>A0A7V8VGA1</accession>